<dbReference type="PANTHER" id="PTHR30204:SF93">
    <property type="entry name" value="HTH MERR-TYPE DOMAIN-CONTAINING PROTEIN"/>
    <property type="match status" value="1"/>
</dbReference>
<keyword evidence="4" id="KW-1185">Reference proteome</keyword>
<dbReference type="SMART" id="SM00422">
    <property type="entry name" value="HTH_MERR"/>
    <property type="match status" value="1"/>
</dbReference>
<dbReference type="InterPro" id="IPR009061">
    <property type="entry name" value="DNA-bd_dom_put_sf"/>
</dbReference>
<dbReference type="PANTHER" id="PTHR30204">
    <property type="entry name" value="REDOX-CYCLING DRUG-SENSING TRANSCRIPTIONAL ACTIVATOR SOXR"/>
    <property type="match status" value="1"/>
</dbReference>
<comment type="caution">
    <text evidence="3">The sequence shown here is derived from an EMBL/GenBank/DDBJ whole genome shotgun (WGS) entry which is preliminary data.</text>
</comment>
<dbReference type="Gene3D" id="1.10.1660.10">
    <property type="match status" value="1"/>
</dbReference>
<evidence type="ECO:0000313" key="3">
    <source>
        <dbReference type="EMBL" id="KDN23893.1"/>
    </source>
</evidence>
<dbReference type="STRING" id="287986.DV20_02195"/>
<dbReference type="Pfam" id="PF13411">
    <property type="entry name" value="MerR_1"/>
    <property type="match status" value="1"/>
</dbReference>
<evidence type="ECO:0000256" key="1">
    <source>
        <dbReference type="ARBA" id="ARBA00023125"/>
    </source>
</evidence>
<feature type="domain" description="HTH merR-type" evidence="2">
    <location>
        <begin position="1"/>
        <end position="71"/>
    </location>
</feature>
<dbReference type="GO" id="GO:0003677">
    <property type="term" value="F:DNA binding"/>
    <property type="evidence" value="ECO:0007669"/>
    <property type="project" value="UniProtKB-KW"/>
</dbReference>
<dbReference type="InterPro" id="IPR047057">
    <property type="entry name" value="MerR_fam"/>
</dbReference>
<gene>
    <name evidence="3" type="ORF">DV20_02195</name>
</gene>
<proteinExistence type="predicted"/>
<dbReference type="Proteomes" id="UP000027345">
    <property type="component" value="Unassembled WGS sequence"/>
</dbReference>
<keyword evidence="1" id="KW-0238">DNA-binding</keyword>
<protein>
    <submittedName>
        <fullName evidence="3">MerR family transcriptional regulator</fullName>
    </submittedName>
</protein>
<dbReference type="CDD" id="cd00592">
    <property type="entry name" value="HTH_MerR-like"/>
    <property type="match status" value="1"/>
</dbReference>
<evidence type="ECO:0000313" key="4">
    <source>
        <dbReference type="Proteomes" id="UP000027345"/>
    </source>
</evidence>
<name>A0A066UI30_9PSEU</name>
<dbReference type="AlphaFoldDB" id="A0A066UI30"/>
<dbReference type="InterPro" id="IPR000551">
    <property type="entry name" value="MerR-type_HTH_dom"/>
</dbReference>
<dbReference type="PROSITE" id="PS50937">
    <property type="entry name" value="HTH_MERR_2"/>
    <property type="match status" value="1"/>
</dbReference>
<sequence>MRYSIGELAHRTGLTVKAVRFYSDRGLVPPSGRNAAGQRRYDDAALARLDVIRVFRDLGVDLATIRRVIDGEATVAEVAAEHAAAVEAQIGVLRRRSVVLQAVANRDSPPEAASLAHQRALLSEVERQCLVGDFLADALGDRPELAGVARTLTPELPENPTPEQAEAWIELAALMRDAEFRANLRQLADGHEGDLRRDLAAEVRDAVTPAVVAGIPPRSPAAKAIVDGLGRDPGELREWLDVAADPRRERYLELLGVINGWAAPESLAPAFDWLAEAMAA</sequence>
<dbReference type="RefSeq" id="WP_043775925.1">
    <property type="nucleotide sequence ID" value="NZ_JMQI01000003.1"/>
</dbReference>
<dbReference type="GO" id="GO:0003700">
    <property type="term" value="F:DNA-binding transcription factor activity"/>
    <property type="evidence" value="ECO:0007669"/>
    <property type="project" value="InterPro"/>
</dbReference>
<dbReference type="eggNOG" id="COG0789">
    <property type="taxonomic scope" value="Bacteria"/>
</dbReference>
<dbReference type="SUPFAM" id="SSF46955">
    <property type="entry name" value="Putative DNA-binding domain"/>
    <property type="match status" value="1"/>
</dbReference>
<evidence type="ECO:0000259" key="2">
    <source>
        <dbReference type="PROSITE" id="PS50937"/>
    </source>
</evidence>
<dbReference type="PRINTS" id="PR00040">
    <property type="entry name" value="HTHMERR"/>
</dbReference>
<reference evidence="3 4" key="1">
    <citation type="submission" date="2014-05" db="EMBL/GenBank/DDBJ databases">
        <title>Draft genome sequence of Amycolatopsis rifamycinica DSM 46095.</title>
        <authorList>
            <person name="Lal R."/>
            <person name="Saxena A."/>
            <person name="Kumari R."/>
            <person name="Mukherjee U."/>
            <person name="Singh P."/>
            <person name="Sangwan N."/>
            <person name="Mahato N.K."/>
        </authorList>
    </citation>
    <scope>NUCLEOTIDE SEQUENCE [LARGE SCALE GENOMIC DNA]</scope>
    <source>
        <strain evidence="3 4">DSM 46095</strain>
    </source>
</reference>
<dbReference type="EMBL" id="JMQI01000003">
    <property type="protein sequence ID" value="KDN23893.1"/>
    <property type="molecule type" value="Genomic_DNA"/>
</dbReference>
<accession>A0A066UI30</accession>
<organism evidence="3 4">
    <name type="scientific">Amycolatopsis rifamycinica</name>
    <dbReference type="NCBI Taxonomy" id="287986"/>
    <lineage>
        <taxon>Bacteria</taxon>
        <taxon>Bacillati</taxon>
        <taxon>Actinomycetota</taxon>
        <taxon>Actinomycetes</taxon>
        <taxon>Pseudonocardiales</taxon>
        <taxon>Pseudonocardiaceae</taxon>
        <taxon>Amycolatopsis</taxon>
    </lineage>
</organism>
<dbReference type="OrthoDB" id="9809391at2"/>